<dbReference type="EMBL" id="QQBC01000020">
    <property type="protein sequence ID" value="RDI59036.1"/>
    <property type="molecule type" value="Genomic_DNA"/>
</dbReference>
<feature type="domain" description="Outer membrane channel protein CpnT-like N-terminal" evidence="2">
    <location>
        <begin position="131"/>
        <end position="258"/>
    </location>
</feature>
<reference evidence="3 4" key="1">
    <citation type="submission" date="2018-07" db="EMBL/GenBank/DDBJ databases">
        <title>Genomic Encyclopedia of Type Strains, Phase IV (KMG-IV): sequencing the most valuable type-strain genomes for metagenomic binning, comparative biology and taxonomic classification.</title>
        <authorList>
            <person name="Goeker M."/>
        </authorList>
    </citation>
    <scope>NUCLEOTIDE SEQUENCE [LARGE SCALE GENOMIC DNA]</scope>
    <source>
        <strain evidence="3 4">DSM 44290</strain>
    </source>
</reference>
<proteinExistence type="predicted"/>
<name>A0A370HKC8_9NOCA</name>
<protein>
    <recommendedName>
        <fullName evidence="2">Outer membrane channel protein CpnT-like N-terminal domain-containing protein</fullName>
    </recommendedName>
</protein>
<accession>A0A370HKC8</accession>
<keyword evidence="4" id="KW-1185">Reference proteome</keyword>
<dbReference type="Proteomes" id="UP000254869">
    <property type="component" value="Unassembled WGS sequence"/>
</dbReference>
<evidence type="ECO:0000313" key="4">
    <source>
        <dbReference type="Proteomes" id="UP000254869"/>
    </source>
</evidence>
<sequence>MTAPTVPLIVCRGDEYHSAGEVFGQMATDTLTTHSALVTVLTNHAGMAGDDSVGQQWANSYDEAAQLAISTSSKLTTSCGQVRDLIVLSAYNHQVAETTANLKNTPPPPAPQLSPDPCPPETTPSAAGSGIPEPFGWSIIKDAVGMAWPDGHQDQLNTAAAAWHTAASDYRTVAAQTPQAVDLLRNQQSPEIDIAAQTCTDRQTDLTALADACQTLGDACGNYAHHLDEAHSQILHELRELTLEAAAGEAAFALLIPFTGSLSEWIGNSALAARIATKARRIATIITELATKATKIVTDAIKPMVERLKPLLERVRTWVEAARTKLNPIARPGSTAAITDPAVAALPEAERAVALSARDIFTSPEFEAIRAAQAEGKAAEVTINGTKVLYEPDLPASGFTLFGEHGFVIGREAFTSEAELAKTVAHESHRLATSSSASGVSGELATNETDAAFNFAETTWKFVMGGS</sequence>
<dbReference type="InterPro" id="IPR057746">
    <property type="entry name" value="CpnT-like_N"/>
</dbReference>
<evidence type="ECO:0000259" key="2">
    <source>
        <dbReference type="Pfam" id="PF25547"/>
    </source>
</evidence>
<feature type="compositionally biased region" description="Pro residues" evidence="1">
    <location>
        <begin position="105"/>
        <end position="122"/>
    </location>
</feature>
<dbReference type="RefSeq" id="WP_174556221.1">
    <property type="nucleotide sequence ID" value="NZ_QQBC01000020.1"/>
</dbReference>
<dbReference type="AlphaFoldDB" id="A0A370HKC8"/>
<gene>
    <name evidence="3" type="ORF">DFR76_12039</name>
</gene>
<comment type="caution">
    <text evidence="3">The sequence shown here is derived from an EMBL/GenBank/DDBJ whole genome shotgun (WGS) entry which is preliminary data.</text>
</comment>
<dbReference type="STRING" id="1210086.GCA_001613105_07727"/>
<dbReference type="Pfam" id="PF25547">
    <property type="entry name" value="WXG100_2"/>
    <property type="match status" value="1"/>
</dbReference>
<evidence type="ECO:0000256" key="1">
    <source>
        <dbReference type="SAM" id="MobiDB-lite"/>
    </source>
</evidence>
<organism evidence="3 4">
    <name type="scientific">Nocardia pseudobrasiliensis</name>
    <dbReference type="NCBI Taxonomy" id="45979"/>
    <lineage>
        <taxon>Bacteria</taxon>
        <taxon>Bacillati</taxon>
        <taxon>Actinomycetota</taxon>
        <taxon>Actinomycetes</taxon>
        <taxon>Mycobacteriales</taxon>
        <taxon>Nocardiaceae</taxon>
        <taxon>Nocardia</taxon>
    </lineage>
</organism>
<feature type="region of interest" description="Disordered" evidence="1">
    <location>
        <begin position="100"/>
        <end position="129"/>
    </location>
</feature>
<evidence type="ECO:0000313" key="3">
    <source>
        <dbReference type="EMBL" id="RDI59036.1"/>
    </source>
</evidence>